<reference evidence="2" key="1">
    <citation type="journal article" date="2020" name="Stud. Mycol.">
        <title>101 Dothideomycetes genomes: a test case for predicting lifestyles and emergence of pathogens.</title>
        <authorList>
            <person name="Haridas S."/>
            <person name="Albert R."/>
            <person name="Binder M."/>
            <person name="Bloem J."/>
            <person name="Labutti K."/>
            <person name="Salamov A."/>
            <person name="Andreopoulos B."/>
            <person name="Baker S."/>
            <person name="Barry K."/>
            <person name="Bills G."/>
            <person name="Bluhm B."/>
            <person name="Cannon C."/>
            <person name="Castanera R."/>
            <person name="Culley D."/>
            <person name="Daum C."/>
            <person name="Ezra D."/>
            <person name="Gonzalez J."/>
            <person name="Henrissat B."/>
            <person name="Kuo A."/>
            <person name="Liang C."/>
            <person name="Lipzen A."/>
            <person name="Lutzoni F."/>
            <person name="Magnuson J."/>
            <person name="Mondo S."/>
            <person name="Nolan M."/>
            <person name="Ohm R."/>
            <person name="Pangilinan J."/>
            <person name="Park H.-J."/>
            <person name="Ramirez L."/>
            <person name="Alfaro M."/>
            <person name="Sun H."/>
            <person name="Tritt A."/>
            <person name="Yoshinaga Y."/>
            <person name="Zwiers L.-H."/>
            <person name="Turgeon B."/>
            <person name="Goodwin S."/>
            <person name="Spatafora J."/>
            <person name="Crous P."/>
            <person name="Grigoriev I."/>
        </authorList>
    </citation>
    <scope>NUCLEOTIDE SEQUENCE</scope>
    <source>
        <strain evidence="2">ATCC 36951</strain>
    </source>
</reference>
<dbReference type="Proteomes" id="UP000799537">
    <property type="component" value="Unassembled WGS sequence"/>
</dbReference>
<name>A0A6A6CJH0_ZASCE</name>
<dbReference type="AlphaFoldDB" id="A0A6A6CJH0"/>
<evidence type="ECO:0008006" key="4">
    <source>
        <dbReference type="Google" id="ProtNLM"/>
    </source>
</evidence>
<keyword evidence="3" id="KW-1185">Reference proteome</keyword>
<accession>A0A6A6CJH0</accession>
<gene>
    <name evidence="2" type="ORF">M409DRAFT_54543</name>
</gene>
<dbReference type="GeneID" id="54566019"/>
<feature type="region of interest" description="Disordered" evidence="1">
    <location>
        <begin position="82"/>
        <end position="104"/>
    </location>
</feature>
<evidence type="ECO:0000256" key="1">
    <source>
        <dbReference type="SAM" id="MobiDB-lite"/>
    </source>
</evidence>
<dbReference type="OrthoDB" id="27483at2759"/>
<dbReference type="PANTHER" id="PTHR33099:SF7">
    <property type="entry name" value="MYND-TYPE DOMAIN-CONTAINING PROTEIN"/>
    <property type="match status" value="1"/>
</dbReference>
<protein>
    <recommendedName>
        <fullName evidence="4">Fe2OG dioxygenase domain-containing protein</fullName>
    </recommendedName>
</protein>
<dbReference type="EMBL" id="ML993595">
    <property type="protein sequence ID" value="KAF2166753.1"/>
    <property type="molecule type" value="Genomic_DNA"/>
</dbReference>
<dbReference type="PANTHER" id="PTHR33099">
    <property type="entry name" value="FE2OG DIOXYGENASE DOMAIN-CONTAINING PROTEIN"/>
    <property type="match status" value="1"/>
</dbReference>
<sequence>MAASLSQMTELVILRTIASAIKGDARGATYAVSGRIPVKPSSDRDDGIDRHNIEGGLRPSNPIQIRFDEGGQGVKLTLPITKTSLDTPSLKPHQGQSPTKDPDTIPLELQRLLSAATTASLVHGSQHKQNQSTGQLSSDDFLTSFCPYNTGIVDVVQQIMLPYGLLKEGDRGIRAELCELAICSAPCGPSKTHLSPDRSDKLIGRLIVALPVEHQGGGLVVRRGGEEIEREQVFDWSQSSTDPPIIQWAAFHSDCEHEVLEVASGHLITLTYDLFSQITTGHLAGQKSVLDPTRLPLYKTLSTALDSPSFLPRGALLVVDLWHHYAHTSPTHNCLPHSLKSAEMALYEVAGALRLQRYVRPLCEAREETAAGPYDDGQRTMLLGRRFVPIEEVEFVESFWDHPQIMHEYLEVQDKWEDGKVIWLNDPNPSTMLAQAVFYDHDSGNDHVHGESIEYTRAIMLIKVPPFDARGQMPVEGQGVFEGIGLLEEGADDQDVEEGGEEDG</sequence>
<feature type="compositionally biased region" description="Basic and acidic residues" evidence="1">
    <location>
        <begin position="41"/>
        <end position="53"/>
    </location>
</feature>
<evidence type="ECO:0000313" key="2">
    <source>
        <dbReference type="EMBL" id="KAF2166753.1"/>
    </source>
</evidence>
<dbReference type="RefSeq" id="XP_033667642.1">
    <property type="nucleotide sequence ID" value="XM_033812747.1"/>
</dbReference>
<organism evidence="2 3">
    <name type="scientific">Zasmidium cellare ATCC 36951</name>
    <dbReference type="NCBI Taxonomy" id="1080233"/>
    <lineage>
        <taxon>Eukaryota</taxon>
        <taxon>Fungi</taxon>
        <taxon>Dikarya</taxon>
        <taxon>Ascomycota</taxon>
        <taxon>Pezizomycotina</taxon>
        <taxon>Dothideomycetes</taxon>
        <taxon>Dothideomycetidae</taxon>
        <taxon>Mycosphaerellales</taxon>
        <taxon>Mycosphaerellaceae</taxon>
        <taxon>Zasmidium</taxon>
    </lineage>
</organism>
<evidence type="ECO:0000313" key="3">
    <source>
        <dbReference type="Proteomes" id="UP000799537"/>
    </source>
</evidence>
<proteinExistence type="predicted"/>
<feature type="region of interest" description="Disordered" evidence="1">
    <location>
        <begin position="36"/>
        <end position="64"/>
    </location>
</feature>